<proteinExistence type="predicted"/>
<reference evidence="2" key="1">
    <citation type="submission" date="2022-10" db="EMBL/GenBank/DDBJ databases">
        <title>Genome assembly of Pristionchus species.</title>
        <authorList>
            <person name="Yoshida K."/>
            <person name="Sommer R.J."/>
        </authorList>
    </citation>
    <scope>NUCLEOTIDE SEQUENCE [LARGE SCALE GENOMIC DNA]</scope>
    <source>
        <strain evidence="2">RS5460</strain>
    </source>
</reference>
<comment type="caution">
    <text evidence="1">The sequence shown here is derived from an EMBL/GenBank/DDBJ whole genome shotgun (WGS) entry which is preliminary data.</text>
</comment>
<dbReference type="AlphaFoldDB" id="A0AAN4ZPK0"/>
<keyword evidence="2" id="KW-1185">Reference proteome</keyword>
<evidence type="ECO:0000313" key="1">
    <source>
        <dbReference type="EMBL" id="GMR43674.1"/>
    </source>
</evidence>
<accession>A0AAN4ZPK0</accession>
<dbReference type="EMBL" id="BTRK01000003">
    <property type="protein sequence ID" value="GMR43674.1"/>
    <property type="molecule type" value="Genomic_DNA"/>
</dbReference>
<organism evidence="1 2">
    <name type="scientific">Pristionchus mayeri</name>
    <dbReference type="NCBI Taxonomy" id="1317129"/>
    <lineage>
        <taxon>Eukaryota</taxon>
        <taxon>Metazoa</taxon>
        <taxon>Ecdysozoa</taxon>
        <taxon>Nematoda</taxon>
        <taxon>Chromadorea</taxon>
        <taxon>Rhabditida</taxon>
        <taxon>Rhabditina</taxon>
        <taxon>Diplogasteromorpha</taxon>
        <taxon>Diplogasteroidea</taxon>
        <taxon>Neodiplogasteridae</taxon>
        <taxon>Pristionchus</taxon>
    </lineage>
</organism>
<dbReference type="Gene3D" id="1.25.40.180">
    <property type="match status" value="1"/>
</dbReference>
<evidence type="ECO:0000313" key="2">
    <source>
        <dbReference type="Proteomes" id="UP001328107"/>
    </source>
</evidence>
<dbReference type="Proteomes" id="UP001328107">
    <property type="component" value="Unassembled WGS sequence"/>
</dbReference>
<gene>
    <name evidence="1" type="ORF">PMAYCL1PPCAC_13869</name>
</gene>
<protein>
    <submittedName>
        <fullName evidence="1">Uncharacterized protein</fullName>
    </submittedName>
</protein>
<name>A0AAN4ZPK0_9BILA</name>
<sequence length="111" mass="12696">LLPRITKDEVRKTVAEINSSKSTHDISANRVLELVIIAFLKMPGNHKLSNIKERIGKLMQFFQNLFSENQAQFPLLEGIHEYLRSHPMSFGPIAEDVGTNNRTRKGICFRC</sequence>
<feature type="non-terminal residue" evidence="1">
    <location>
        <position position="1"/>
    </location>
</feature>